<sequence>MVKLKNQFKIISIYLFIFLGMLFINNNKNLYALPGIDLEARKIRLEEEINSLTIELTNVFHDTNLESQTRLNRMTAFSNRLDTTSNQLSMINQQIIECIRNNLRRQNNQNQPNNNRRR</sequence>
<evidence type="ECO:0000313" key="3">
    <source>
        <dbReference type="EMBL" id="GAK74072.1"/>
    </source>
</evidence>
<keyword evidence="1" id="KW-1133">Transmembrane helix</keyword>
<evidence type="ECO:0000259" key="2">
    <source>
        <dbReference type="Pfam" id="PF12113"/>
    </source>
</evidence>
<feature type="transmembrane region" description="Helical" evidence="1">
    <location>
        <begin position="6"/>
        <end position="24"/>
    </location>
</feature>
<dbReference type="EMBL" id="BBIY01000042">
    <property type="protein sequence ID" value="GAK74072.1"/>
    <property type="molecule type" value="Genomic_DNA"/>
</dbReference>
<reference evidence="4" key="1">
    <citation type="journal article" date="2014" name="Genome Announc.">
        <title>Draft Genome Sequence of ''Candidatus Phytoplasma asteris'' Strain OY-V, an Unculturable Plant-Pathogenic Bacterium.</title>
        <authorList>
            <person name="Kakizawa S."/>
            <person name="Makino A."/>
            <person name="Ishii Y."/>
            <person name="Tamaki H."/>
            <person name="Kamagata Y."/>
        </authorList>
    </citation>
    <scope>NUCLEOTIDE SEQUENCE [LARGE SCALE GENOMIC DNA]</scope>
    <source>
        <strain evidence="4">OY-V</strain>
    </source>
</reference>
<keyword evidence="4" id="KW-1185">Reference proteome</keyword>
<proteinExistence type="predicted"/>
<comment type="caution">
    <text evidence="3">The sequence shown here is derived from an EMBL/GenBank/DDBJ whole genome shotgun (WGS) entry which is preliminary data.</text>
</comment>
<evidence type="ECO:0000256" key="1">
    <source>
        <dbReference type="SAM" id="Phobius"/>
    </source>
</evidence>
<feature type="domain" description="Sequence-variable mosaic (SVM) signal sequence" evidence="2">
    <location>
        <begin position="1"/>
        <end position="30"/>
    </location>
</feature>
<dbReference type="Pfam" id="PF12113">
    <property type="entry name" value="SVM_signal"/>
    <property type="match status" value="1"/>
</dbReference>
<protein>
    <recommendedName>
        <fullName evidence="2">Sequence-variable mosaic (SVM) signal sequence domain-containing protein</fullName>
    </recommendedName>
</protein>
<dbReference type="Proteomes" id="UP000028900">
    <property type="component" value="Unassembled WGS sequence"/>
</dbReference>
<reference evidence="3 4" key="2">
    <citation type="journal article" date="2014" name="Genome Announc.">
        <title>Draft Genome Sequence of 'Candidatus Phytoplasma asteris' Strain OY-V, an Unculturable Plant-Pathogenic Bacterium.</title>
        <authorList>
            <person name="Kakizawa S."/>
            <person name="Makino A."/>
            <person name="Ishii Y."/>
            <person name="Tamaki H."/>
            <person name="Kamagata Y."/>
        </authorList>
    </citation>
    <scope>NUCLEOTIDE SEQUENCE [LARGE SCALE GENOMIC DNA]</scope>
    <source>
        <strain evidence="3 4">OY-V</strain>
    </source>
</reference>
<keyword evidence="1" id="KW-0472">Membrane</keyword>
<dbReference type="RefSeq" id="WP_042068148.1">
    <property type="nucleotide sequence ID" value="NZ_BBIY01000042.1"/>
</dbReference>
<gene>
    <name evidence="3" type="ORF">OYV_05600</name>
</gene>
<accession>A0ABQ0J397</accession>
<keyword evidence="1" id="KW-0812">Transmembrane</keyword>
<dbReference type="InterPro" id="IPR021970">
    <property type="entry name" value="SVM_signal"/>
</dbReference>
<evidence type="ECO:0000313" key="4">
    <source>
        <dbReference type="Proteomes" id="UP000028900"/>
    </source>
</evidence>
<organism evidence="3 4">
    <name type="scientific">'Chrysanthemum coronarium' phytoplasma</name>
    <dbReference type="NCBI Taxonomy" id="1520703"/>
    <lineage>
        <taxon>Bacteria</taxon>
        <taxon>Bacillati</taxon>
        <taxon>Mycoplasmatota</taxon>
        <taxon>Mollicutes</taxon>
        <taxon>Acholeplasmatales</taxon>
        <taxon>Acholeplasmataceae</taxon>
        <taxon>Candidatus Phytoplasma</taxon>
        <taxon>16SrI (Aster yellows group)</taxon>
    </lineage>
</organism>
<name>A0ABQ0J397_9MOLU</name>